<dbReference type="AlphaFoldDB" id="A0A2D3D408"/>
<evidence type="ECO:0000313" key="1">
    <source>
        <dbReference type="EMBL" id="ATU19596.1"/>
    </source>
</evidence>
<dbReference type="KEGG" id="bcho:BcFMB_00055"/>
<dbReference type="EMBL" id="CP018044">
    <property type="protein sequence ID" value="ATU19596.1"/>
    <property type="molecule type" value="Genomic_DNA"/>
</dbReference>
<gene>
    <name evidence="1" type="ORF">BcFMB_00055</name>
</gene>
<reference evidence="1 2" key="1">
    <citation type="submission" date="2016-11" db="EMBL/GenBank/DDBJ databases">
        <title>complete genome sequence of Bifidobacterium choerinum strain FMB-1.</title>
        <authorList>
            <person name="Park C.-S."/>
            <person name="Jung D.-H."/>
            <person name="Choi D.-S."/>
        </authorList>
    </citation>
    <scope>NUCLEOTIDE SEQUENCE [LARGE SCALE GENOMIC DNA]</scope>
    <source>
        <strain evidence="1 2">FMB-1</strain>
    </source>
</reference>
<organism evidence="1 2">
    <name type="scientific">Bifidobacterium choerinum</name>
    <dbReference type="NCBI Taxonomy" id="35760"/>
    <lineage>
        <taxon>Bacteria</taxon>
        <taxon>Bacillati</taxon>
        <taxon>Actinomycetota</taxon>
        <taxon>Actinomycetes</taxon>
        <taxon>Bifidobacteriales</taxon>
        <taxon>Bifidobacteriaceae</taxon>
        <taxon>Bifidobacterium</taxon>
    </lineage>
</organism>
<dbReference type="Proteomes" id="UP000229907">
    <property type="component" value="Chromosome"/>
</dbReference>
<protein>
    <submittedName>
        <fullName evidence="1">Uncharacterized protein</fullName>
    </submittedName>
</protein>
<accession>A0A2D3D408</accession>
<name>A0A2D3D408_9BIFI</name>
<sequence length="66" mass="7614">MAKDRMLSASAENYRKRIVDHTNSTPLEREREAVAFARYRLAFHEWEQSVADHHAANGDDTEEVPS</sequence>
<evidence type="ECO:0000313" key="2">
    <source>
        <dbReference type="Proteomes" id="UP000229907"/>
    </source>
</evidence>
<proteinExistence type="predicted"/>